<dbReference type="EMBL" id="JBHRXP010000002">
    <property type="protein sequence ID" value="MFC3579517.1"/>
    <property type="molecule type" value="Genomic_DNA"/>
</dbReference>
<proteinExistence type="predicted"/>
<protein>
    <submittedName>
        <fullName evidence="1">Phage tail protein</fullName>
    </submittedName>
</protein>
<evidence type="ECO:0000313" key="1">
    <source>
        <dbReference type="EMBL" id="MFC3579517.1"/>
    </source>
</evidence>
<gene>
    <name evidence="1" type="ORF">ACFONA_05005</name>
</gene>
<name>A0ABV7STC1_9SPHN</name>
<dbReference type="Proteomes" id="UP001595713">
    <property type="component" value="Unassembled WGS sequence"/>
</dbReference>
<evidence type="ECO:0000313" key="2">
    <source>
        <dbReference type="Proteomes" id="UP001595713"/>
    </source>
</evidence>
<comment type="caution">
    <text evidence="1">The sequence shown here is derived from an EMBL/GenBank/DDBJ whole genome shotgun (WGS) entry which is preliminary data.</text>
</comment>
<sequence length="130" mass="13898">MLLAIGLFPFAIATIVHDDLQRRASWTHATSPRIGARDATQFVGVGPETLSIRGTAYAELSDGRASLDELRAMADTGNAWSVVDGAGQVYGAFVIQGIDEGLKELGPDGRPRKIDFNIDLLRVDDEAEGA</sequence>
<dbReference type="InterPro" id="IPR016912">
    <property type="entry name" value="Phage_P2_GpU"/>
</dbReference>
<keyword evidence="2" id="KW-1185">Reference proteome</keyword>
<dbReference type="Pfam" id="PF06995">
    <property type="entry name" value="Phage_P2_GpU"/>
    <property type="match status" value="1"/>
</dbReference>
<dbReference type="RefSeq" id="WP_261295519.1">
    <property type="nucleotide sequence ID" value="NZ_JANQBK010000017.1"/>
</dbReference>
<accession>A0ABV7STC1</accession>
<organism evidence="1 2">
    <name type="scientific">Sphingomonas hylomeconis</name>
    <dbReference type="NCBI Taxonomy" id="1395958"/>
    <lineage>
        <taxon>Bacteria</taxon>
        <taxon>Pseudomonadati</taxon>
        <taxon>Pseudomonadota</taxon>
        <taxon>Alphaproteobacteria</taxon>
        <taxon>Sphingomonadales</taxon>
        <taxon>Sphingomonadaceae</taxon>
        <taxon>Sphingomonas</taxon>
    </lineage>
</organism>
<dbReference type="InterPro" id="IPR009734">
    <property type="entry name" value="Myoviridae_GpU"/>
</dbReference>
<reference evidence="2" key="1">
    <citation type="journal article" date="2019" name="Int. J. Syst. Evol. Microbiol.">
        <title>The Global Catalogue of Microorganisms (GCM) 10K type strain sequencing project: providing services to taxonomists for standard genome sequencing and annotation.</title>
        <authorList>
            <consortium name="The Broad Institute Genomics Platform"/>
            <consortium name="The Broad Institute Genome Sequencing Center for Infectious Disease"/>
            <person name="Wu L."/>
            <person name="Ma J."/>
        </authorList>
    </citation>
    <scope>NUCLEOTIDE SEQUENCE [LARGE SCALE GENOMIC DNA]</scope>
    <source>
        <strain evidence="2">KCTC 42739</strain>
    </source>
</reference>
<dbReference type="PIRSF" id="PIRSF029208">
    <property type="entry name" value="Phage_tail_GPU"/>
    <property type="match status" value="1"/>
</dbReference>